<dbReference type="Gene3D" id="1.10.30.50">
    <property type="match status" value="1"/>
</dbReference>
<dbReference type="AlphaFoldDB" id="A0A366LDH9"/>
<name>A0A366LDH9_9SPHI</name>
<dbReference type="Proteomes" id="UP000252081">
    <property type="component" value="Unassembled WGS sequence"/>
</dbReference>
<evidence type="ECO:0000313" key="1">
    <source>
        <dbReference type="EMBL" id="RBQ11543.1"/>
    </source>
</evidence>
<evidence type="ECO:0008006" key="3">
    <source>
        <dbReference type="Google" id="ProtNLM"/>
    </source>
</evidence>
<reference evidence="1 2" key="1">
    <citation type="submission" date="2018-07" db="EMBL/GenBank/DDBJ databases">
        <title>A draft genome of a endophytic bacteria, a new species of Pedobacter.</title>
        <authorList>
            <person name="Zhang Z.D."/>
            <person name="Chen Z.J."/>
        </authorList>
    </citation>
    <scope>NUCLEOTIDE SEQUENCE [LARGE SCALE GENOMIC DNA]</scope>
    <source>
        <strain evidence="1 2">RS10</strain>
    </source>
</reference>
<protein>
    <recommendedName>
        <fullName evidence="3">HNH endonuclease</fullName>
    </recommendedName>
</protein>
<accession>A0A366LDH9</accession>
<organism evidence="1 2">
    <name type="scientific">Pedobacter miscanthi</name>
    <dbReference type="NCBI Taxonomy" id="2259170"/>
    <lineage>
        <taxon>Bacteria</taxon>
        <taxon>Pseudomonadati</taxon>
        <taxon>Bacteroidota</taxon>
        <taxon>Sphingobacteriia</taxon>
        <taxon>Sphingobacteriales</taxon>
        <taxon>Sphingobacteriaceae</taxon>
        <taxon>Pedobacter</taxon>
    </lineage>
</organism>
<dbReference type="EMBL" id="QNQU01000002">
    <property type="protein sequence ID" value="RBQ11543.1"/>
    <property type="molecule type" value="Genomic_DNA"/>
</dbReference>
<evidence type="ECO:0000313" key="2">
    <source>
        <dbReference type="Proteomes" id="UP000252081"/>
    </source>
</evidence>
<comment type="caution">
    <text evidence="1">The sequence shown here is derived from an EMBL/GenBank/DDBJ whole genome shotgun (WGS) entry which is preliminary data.</text>
</comment>
<proteinExistence type="predicted"/>
<gene>
    <name evidence="1" type="ORF">DRW42_03520</name>
</gene>
<sequence>MRQILNNQQLKDRVKDFNENLFRTGREDEFEMPYQRLRILNKHVRFNAADYGEIQTGRLFRYIKKIRRHYLRILNADDDEITKLISEFNRIIPVDRINEKFWKDVVRAMRYNALRDQEFLKILRPLGIKTCVYCHSQLTLVVKKKIAKIRNEARQVNVGDVLQWKGLLELDHRYPKSEFPFLCTSFFNLYPICGSCNKAKSDNPSGFTLYHTGPLLNVFRFGLADNAVVQYLNDKDPEKIKITFSHVDPGLPENEKLASDYDKMFSISGIYGAQVDIVEELIHKQQVYTKHYNKALLDDFESLFPDQGMFTRLVIGTYEKEDDIFRRPLTKFIQDIARDIELIDDQGNLCQLPEKG</sequence>
<keyword evidence="2" id="KW-1185">Reference proteome</keyword>